<comment type="caution">
    <text evidence="2">The sequence shown here is derived from an EMBL/GenBank/DDBJ whole genome shotgun (WGS) entry which is preliminary data.</text>
</comment>
<dbReference type="EMBL" id="QBKA01000002">
    <property type="protein sequence ID" value="RDC60886.1"/>
    <property type="molecule type" value="Genomic_DNA"/>
</dbReference>
<dbReference type="AlphaFoldDB" id="A0A369QCB9"/>
<feature type="domain" description="Schlafen AlbA-2" evidence="1">
    <location>
        <begin position="32"/>
        <end position="150"/>
    </location>
</feature>
<dbReference type="Pfam" id="PF13749">
    <property type="entry name" value="HATPase_c_4"/>
    <property type="match status" value="1"/>
</dbReference>
<dbReference type="Proteomes" id="UP000253727">
    <property type="component" value="Unassembled WGS sequence"/>
</dbReference>
<proteinExistence type="predicted"/>
<keyword evidence="2" id="KW-0067">ATP-binding</keyword>
<dbReference type="OrthoDB" id="9805115at2"/>
<dbReference type="EC" id="3.6.4.12" evidence="2"/>
<accession>A0A369QCB9</accession>
<keyword evidence="2" id="KW-0378">Hydrolase</keyword>
<evidence type="ECO:0000259" key="1">
    <source>
        <dbReference type="Pfam" id="PF04326"/>
    </source>
</evidence>
<dbReference type="GO" id="GO:0003678">
    <property type="term" value="F:DNA helicase activity"/>
    <property type="evidence" value="ECO:0007669"/>
    <property type="project" value="UniProtKB-EC"/>
</dbReference>
<organism evidence="2 3">
    <name type="scientific">Alteripontixanthobacter maritimus</name>
    <dbReference type="NCBI Taxonomy" id="2161824"/>
    <lineage>
        <taxon>Bacteria</taxon>
        <taxon>Pseudomonadati</taxon>
        <taxon>Pseudomonadota</taxon>
        <taxon>Alphaproteobacteria</taxon>
        <taxon>Sphingomonadales</taxon>
        <taxon>Erythrobacteraceae</taxon>
        <taxon>Alteripontixanthobacter</taxon>
    </lineage>
</organism>
<dbReference type="GO" id="GO:0016787">
    <property type="term" value="F:hydrolase activity"/>
    <property type="evidence" value="ECO:0007669"/>
    <property type="project" value="UniProtKB-KW"/>
</dbReference>
<dbReference type="PANTHER" id="PTHR30595">
    <property type="entry name" value="GLPR-RELATED TRANSCRIPTIONAL REPRESSOR"/>
    <property type="match status" value="1"/>
</dbReference>
<dbReference type="InterPro" id="IPR007421">
    <property type="entry name" value="Schlafen_AlbA_2_dom"/>
</dbReference>
<keyword evidence="2" id="KW-0347">Helicase</keyword>
<dbReference type="InterPro" id="IPR038461">
    <property type="entry name" value="Schlafen_AlbA_2_dom_sf"/>
</dbReference>
<dbReference type="Gene3D" id="3.30.565.60">
    <property type="match status" value="1"/>
</dbReference>
<dbReference type="RefSeq" id="WP_115366952.1">
    <property type="nucleotide sequence ID" value="NZ_QBKA01000002.1"/>
</dbReference>
<evidence type="ECO:0000313" key="2">
    <source>
        <dbReference type="EMBL" id="RDC60886.1"/>
    </source>
</evidence>
<dbReference type="PANTHER" id="PTHR30595:SF6">
    <property type="entry name" value="SCHLAFEN ALBA-2 DOMAIN-CONTAINING PROTEIN"/>
    <property type="match status" value="1"/>
</dbReference>
<dbReference type="Gene3D" id="3.30.950.30">
    <property type="entry name" value="Schlafen, AAA domain"/>
    <property type="match status" value="1"/>
</dbReference>
<keyword evidence="3" id="KW-1185">Reference proteome</keyword>
<name>A0A369QCB9_9SPHN</name>
<keyword evidence="2" id="KW-0547">Nucleotide-binding</keyword>
<reference evidence="2 3" key="1">
    <citation type="submission" date="2018-04" db="EMBL/GenBank/DDBJ databases">
        <title>Altererythrobacter sp. HME9302 genome sequencing and assembly.</title>
        <authorList>
            <person name="Kang H."/>
            <person name="Kim H."/>
            <person name="Joh K."/>
        </authorList>
    </citation>
    <scope>NUCLEOTIDE SEQUENCE [LARGE SCALE GENOMIC DNA]</scope>
    <source>
        <strain evidence="2 3">HME9302</strain>
    </source>
</reference>
<dbReference type="InterPro" id="IPR038475">
    <property type="entry name" value="RecG_C_sf"/>
</dbReference>
<dbReference type="Pfam" id="PF04326">
    <property type="entry name" value="SLFN_AlbA_2"/>
    <property type="match status" value="1"/>
</dbReference>
<evidence type="ECO:0000313" key="3">
    <source>
        <dbReference type="Proteomes" id="UP000253727"/>
    </source>
</evidence>
<gene>
    <name evidence="2" type="ORF">HME9302_02102</name>
</gene>
<protein>
    <submittedName>
        <fullName evidence="2">DNA helicase</fullName>
        <ecNumber evidence="2">3.6.4.12</ecNumber>
    </submittedName>
</protein>
<sequence>MSNATPPPPTATPTEETRQLALIGDLRALPAETSWVEFKENNDSAEMIGKLISALSNSARLADQHFAYVVWGIRDGDHAPVGTSFEPSSAKHKDQPLEFWLSQHLQPAIAFSFKSLDYHGNQLVMLEIPAAATSPVEFDRTAYIRVGSATPRLSDHPERQKLLWSKLQPYAWETGVGAQFLSGDEVLAKLDHTSYFELTEQPLPDNRDGIFDRLQADRLIEVDVGGKWNITNLGAILFAKQLSEFSPSIARKAVRFVAYEGNNRATKVTHRRDGQKGYACGFSGLADYIDALLPSNEHIGKAFREEESLYPSIAIRELIANALIHQDMTITGAGPLIELFKDRLEITNPGEPLVSPDRFLDSPPRSRNEALASLMRRMRLCEEQGTGIDKVLASAELHQLPPPDFQNVDTAVRATLFAPRRFADMTQEERVRACYQHAALKYVSGERMTNSSLRERFGIAEHNASQASGVIRMAQDEGQIRPADPEHPRAGYVPHWA</sequence>